<evidence type="ECO:0000313" key="1">
    <source>
        <dbReference type="EMBL" id="QVL31697.1"/>
    </source>
</evidence>
<gene>
    <name evidence="1" type="ORF">KIH39_23100</name>
</gene>
<keyword evidence="2" id="KW-1185">Reference proteome</keyword>
<dbReference type="RefSeq" id="WP_213495845.1">
    <property type="nucleotide sequence ID" value="NZ_CP074694.1"/>
</dbReference>
<dbReference type="AlphaFoldDB" id="A0A8E6B5G7"/>
<dbReference type="EMBL" id="CP074694">
    <property type="protein sequence ID" value="QVL31697.1"/>
    <property type="molecule type" value="Genomic_DNA"/>
</dbReference>
<accession>A0A8E6B5G7</accession>
<reference evidence="1" key="1">
    <citation type="submission" date="2021-05" db="EMBL/GenBank/DDBJ databases">
        <title>Complete genome sequence of the cellulolytic planctomycete Telmatocola sphagniphila SP2T and characterization of the first cellulase from planctomycetes.</title>
        <authorList>
            <person name="Rakitin A.L."/>
            <person name="Beletsky A.V."/>
            <person name="Naumoff D.G."/>
            <person name="Kulichevskaya I.S."/>
            <person name="Mardanov A.V."/>
            <person name="Ravin N.V."/>
            <person name="Dedysh S.N."/>
        </authorList>
    </citation>
    <scope>NUCLEOTIDE SEQUENCE</scope>
    <source>
        <strain evidence="1">SP2T</strain>
    </source>
</reference>
<evidence type="ECO:0000313" key="2">
    <source>
        <dbReference type="Proteomes" id="UP000676194"/>
    </source>
</evidence>
<proteinExistence type="predicted"/>
<sequence length="74" mass="8629">MMVNKERDQFSREHPSRNEEYLELSLFLSNRCLEALQVVANKQGISVGRLLRDLILNYLVVQRQQNAILENNIG</sequence>
<organism evidence="1 2">
    <name type="scientific">Telmatocola sphagniphila</name>
    <dbReference type="NCBI Taxonomy" id="1123043"/>
    <lineage>
        <taxon>Bacteria</taxon>
        <taxon>Pseudomonadati</taxon>
        <taxon>Planctomycetota</taxon>
        <taxon>Planctomycetia</taxon>
        <taxon>Gemmatales</taxon>
        <taxon>Gemmataceae</taxon>
    </lineage>
</organism>
<dbReference type="Proteomes" id="UP000676194">
    <property type="component" value="Chromosome"/>
</dbReference>
<dbReference type="KEGG" id="tsph:KIH39_23100"/>
<name>A0A8E6B5G7_9BACT</name>
<protein>
    <submittedName>
        <fullName evidence="1">Uncharacterized protein</fullName>
    </submittedName>
</protein>